<reference evidence="3 4" key="1">
    <citation type="submission" date="2013-07" db="EMBL/GenBank/DDBJ databases">
        <title>Comparative Genomic and Metabolomic Analysis of Twelve Strains of Pseudoalteromonas luteoviolacea.</title>
        <authorList>
            <person name="Vynne N.G."/>
            <person name="Mansson M."/>
            <person name="Gram L."/>
        </authorList>
    </citation>
    <scope>NUCLEOTIDE SEQUENCE [LARGE SCALE GENOMIC DNA]</scope>
    <source>
        <strain evidence="3 4">DSM 6061</strain>
    </source>
</reference>
<keyword evidence="4" id="KW-1185">Reference proteome</keyword>
<keyword evidence="1" id="KW-0238">DNA-binding</keyword>
<dbReference type="Proteomes" id="UP000076643">
    <property type="component" value="Unassembled WGS sequence"/>
</dbReference>
<dbReference type="PATRIC" id="fig|1365250.3.peg.2402"/>
<organism evidence="3 4">
    <name type="scientific">Pseudoalteromonas luteoviolacea DSM 6061</name>
    <dbReference type="NCBI Taxonomy" id="1365250"/>
    <lineage>
        <taxon>Bacteria</taxon>
        <taxon>Pseudomonadati</taxon>
        <taxon>Pseudomonadota</taxon>
        <taxon>Gammaproteobacteria</taxon>
        <taxon>Alteromonadales</taxon>
        <taxon>Pseudoalteromonadaceae</taxon>
        <taxon>Pseudoalteromonas</taxon>
    </lineage>
</organism>
<dbReference type="SUPFAM" id="SSF53335">
    <property type="entry name" value="S-adenosyl-L-methionine-dependent methyltransferases"/>
    <property type="match status" value="1"/>
</dbReference>
<dbReference type="EMBL" id="AUYB01000102">
    <property type="protein sequence ID" value="KZN38099.1"/>
    <property type="molecule type" value="Genomic_DNA"/>
</dbReference>
<dbReference type="InterPro" id="IPR000551">
    <property type="entry name" value="MerR-type_HTH_dom"/>
</dbReference>
<dbReference type="InterPro" id="IPR047057">
    <property type="entry name" value="MerR_fam"/>
</dbReference>
<dbReference type="PROSITE" id="PS50937">
    <property type="entry name" value="HTH_MERR_2"/>
    <property type="match status" value="1"/>
</dbReference>
<evidence type="ECO:0000256" key="1">
    <source>
        <dbReference type="ARBA" id="ARBA00023125"/>
    </source>
</evidence>
<dbReference type="SUPFAM" id="SSF46955">
    <property type="entry name" value="Putative DNA-binding domain"/>
    <property type="match status" value="1"/>
</dbReference>
<sequence length="388" mass="44352">MFKISELAKLVGMSRTALLYYKKQGLISSKRLENGYRIYTQKELQRVRLIQQLLAGGLTLSECKACIDTKIDRQLLKSRLSALDTEIKIKQQSRNLLSAMLGEGELKTWHEELNKIAPDAHLDWLIKQGFDEKEALKLKWLSKDINVHDTYISDFMEAIQPLELWAPGSREDTLEALKNVPKSIASILEIGCGKGHATQTLATHSAAHITAVDSEQSALNVLQENFERLGLSERLTIDCISMTTLEYPIESFDLIWAEGSAYIMGVINALRSWKPLLSKQGMLVFSDLVWYTNSPSKRVKAFWLQEYPDMKTVSERAIQIKESGYRLVDHFPQSELAWKNYYGPLERRVKVLKSNGKKSKALQNLEFEIEISKQNKNSFGYHFFVLSK</sequence>
<dbReference type="GO" id="GO:0003700">
    <property type="term" value="F:DNA-binding transcription factor activity"/>
    <property type="evidence" value="ECO:0007669"/>
    <property type="project" value="InterPro"/>
</dbReference>
<dbReference type="PANTHER" id="PTHR30204">
    <property type="entry name" value="REDOX-CYCLING DRUG-SENSING TRANSCRIPTIONAL ACTIVATOR SOXR"/>
    <property type="match status" value="1"/>
</dbReference>
<dbReference type="SMART" id="SM00422">
    <property type="entry name" value="HTH_MERR"/>
    <property type="match status" value="1"/>
</dbReference>
<protein>
    <recommendedName>
        <fullName evidence="2">HTH merR-type domain-containing protein</fullName>
    </recommendedName>
</protein>
<feature type="domain" description="HTH merR-type" evidence="2">
    <location>
        <begin position="1"/>
        <end position="69"/>
    </location>
</feature>
<gene>
    <name evidence="3" type="ORF">N475_15840</name>
</gene>
<dbReference type="GO" id="GO:0003677">
    <property type="term" value="F:DNA binding"/>
    <property type="evidence" value="ECO:0007669"/>
    <property type="project" value="UniProtKB-KW"/>
</dbReference>
<evidence type="ECO:0000313" key="4">
    <source>
        <dbReference type="Proteomes" id="UP000076643"/>
    </source>
</evidence>
<accession>A0A166WUP0</accession>
<dbReference type="CDD" id="cd02440">
    <property type="entry name" value="AdoMet_MTases"/>
    <property type="match status" value="1"/>
</dbReference>
<dbReference type="Pfam" id="PF13649">
    <property type="entry name" value="Methyltransf_25"/>
    <property type="match status" value="1"/>
</dbReference>
<dbReference type="InterPro" id="IPR041698">
    <property type="entry name" value="Methyltransf_25"/>
</dbReference>
<dbReference type="InterPro" id="IPR029063">
    <property type="entry name" value="SAM-dependent_MTases_sf"/>
</dbReference>
<dbReference type="Gene3D" id="3.40.50.150">
    <property type="entry name" value="Vaccinia Virus protein VP39"/>
    <property type="match status" value="1"/>
</dbReference>
<proteinExistence type="predicted"/>
<dbReference type="Pfam" id="PF13411">
    <property type="entry name" value="MerR_1"/>
    <property type="match status" value="1"/>
</dbReference>
<dbReference type="InterPro" id="IPR009061">
    <property type="entry name" value="DNA-bd_dom_put_sf"/>
</dbReference>
<evidence type="ECO:0000259" key="2">
    <source>
        <dbReference type="PROSITE" id="PS50937"/>
    </source>
</evidence>
<name>A0A166WUP0_9GAMM</name>
<dbReference type="AlphaFoldDB" id="A0A166WUP0"/>
<dbReference type="Gene3D" id="1.10.1660.10">
    <property type="match status" value="1"/>
</dbReference>
<dbReference type="PANTHER" id="PTHR30204:SF97">
    <property type="entry name" value="MERR FAMILY REGULATORY PROTEIN"/>
    <property type="match status" value="1"/>
</dbReference>
<dbReference type="RefSeq" id="WP_063365318.1">
    <property type="nucleotide sequence ID" value="NZ_AQHB01000046.1"/>
</dbReference>
<evidence type="ECO:0000313" key="3">
    <source>
        <dbReference type="EMBL" id="KZN38099.1"/>
    </source>
</evidence>
<comment type="caution">
    <text evidence="3">The sequence shown here is derived from an EMBL/GenBank/DDBJ whole genome shotgun (WGS) entry which is preliminary data.</text>
</comment>